<dbReference type="PANTHER" id="PTHR42904:SF6">
    <property type="entry name" value="NAD-CAPPED RNA HYDROLASE NUDT12"/>
    <property type="match status" value="1"/>
</dbReference>
<dbReference type="PANTHER" id="PTHR42904">
    <property type="entry name" value="NUDIX HYDROLASE, NUDC SUBFAMILY"/>
    <property type="match status" value="1"/>
</dbReference>
<dbReference type="Pfam" id="PF09297">
    <property type="entry name" value="Zn_ribbon_NUD"/>
    <property type="match status" value="1"/>
</dbReference>
<protein>
    <recommendedName>
        <fullName evidence="4">NAD(+) diphosphatase</fullName>
        <ecNumber evidence="4">3.6.1.22</ecNumber>
    </recommendedName>
</protein>
<dbReference type="InterPro" id="IPR050241">
    <property type="entry name" value="NAD-cap_RNA_hydrolase_NudC"/>
</dbReference>
<dbReference type="InterPro" id="IPR020084">
    <property type="entry name" value="NUDIX_hydrolase_CS"/>
</dbReference>
<evidence type="ECO:0000256" key="4">
    <source>
        <dbReference type="ARBA" id="ARBA00012381"/>
    </source>
</evidence>
<dbReference type="InterPro" id="IPR049734">
    <property type="entry name" value="NudC-like_C"/>
</dbReference>
<dbReference type="OrthoDB" id="9791656at2"/>
<evidence type="ECO:0000256" key="8">
    <source>
        <dbReference type="ARBA" id="ARBA00023027"/>
    </source>
</evidence>
<comment type="catalytic activity">
    <reaction evidence="9">
        <text>a 5'-end NAD(+)-phospho-ribonucleoside in mRNA + H2O = a 5'-end phospho-adenosine-phospho-ribonucleoside in mRNA + beta-nicotinamide D-ribonucleotide + 2 H(+)</text>
        <dbReference type="Rhea" id="RHEA:60876"/>
        <dbReference type="Rhea" id="RHEA-COMP:15698"/>
        <dbReference type="Rhea" id="RHEA-COMP:15719"/>
        <dbReference type="ChEBI" id="CHEBI:14649"/>
        <dbReference type="ChEBI" id="CHEBI:15377"/>
        <dbReference type="ChEBI" id="CHEBI:15378"/>
        <dbReference type="ChEBI" id="CHEBI:144029"/>
        <dbReference type="ChEBI" id="CHEBI:144051"/>
    </reaction>
    <physiologicalReaction direction="left-to-right" evidence="9">
        <dbReference type="Rhea" id="RHEA:60877"/>
    </physiologicalReaction>
</comment>
<evidence type="ECO:0000313" key="12">
    <source>
        <dbReference type="Proteomes" id="UP000248148"/>
    </source>
</evidence>
<keyword evidence="7" id="KW-0460">Magnesium</keyword>
<evidence type="ECO:0000256" key="9">
    <source>
        <dbReference type="ARBA" id="ARBA00023679"/>
    </source>
</evidence>
<dbReference type="AlphaFoldDB" id="A0A318TGV1"/>
<sequence>MTASSLFPLGHPAFVSHGLDRAAHLRNDDDHLFRLESKPTTRAYVVHRDGLVLKQEAGGPRAQLTIDEAIALGANPGTVFLGLRDDGAALFGMGMAPAAAEKFAGRADALLTDLRGLVMQGVIPPQELAAIATAKSLVGWNQRHGYCANCGTRTTMAQGGWRRDCPSCKTEHFPRTDPVVIMLVTRGDKCLLGRQKHFPPGMWSCLAGFVEAAETIEDAVRREIFEESGVRCDDIRYYMSQPWPYPSSLMIGCTAKASTEQLTIDHSELEDARWFARDEALLLLRRQHPDQLSGPHPFAIAHHLLRRWLEPEAAHD</sequence>
<evidence type="ECO:0000256" key="5">
    <source>
        <dbReference type="ARBA" id="ARBA00022723"/>
    </source>
</evidence>
<dbReference type="InterPro" id="IPR015797">
    <property type="entry name" value="NUDIX_hydrolase-like_dom_sf"/>
</dbReference>
<keyword evidence="8" id="KW-0520">NAD</keyword>
<dbReference type="GO" id="GO:0005829">
    <property type="term" value="C:cytosol"/>
    <property type="evidence" value="ECO:0007669"/>
    <property type="project" value="TreeGrafter"/>
</dbReference>
<dbReference type="Gene3D" id="3.90.79.20">
    <property type="match status" value="1"/>
</dbReference>
<dbReference type="Proteomes" id="UP000248148">
    <property type="component" value="Unassembled WGS sequence"/>
</dbReference>
<feature type="domain" description="Nudix hydrolase" evidence="10">
    <location>
        <begin position="174"/>
        <end position="299"/>
    </location>
</feature>
<evidence type="ECO:0000256" key="6">
    <source>
        <dbReference type="ARBA" id="ARBA00022801"/>
    </source>
</evidence>
<dbReference type="InterPro" id="IPR015376">
    <property type="entry name" value="Znr_NADH_PPase"/>
</dbReference>
<keyword evidence="12" id="KW-1185">Reference proteome</keyword>
<dbReference type="GO" id="GO:0035529">
    <property type="term" value="F:NADH pyrophosphatase activity"/>
    <property type="evidence" value="ECO:0007669"/>
    <property type="project" value="TreeGrafter"/>
</dbReference>
<organism evidence="11 12">
    <name type="scientific">Rhodopseudomonas faecalis</name>
    <dbReference type="NCBI Taxonomy" id="99655"/>
    <lineage>
        <taxon>Bacteria</taxon>
        <taxon>Pseudomonadati</taxon>
        <taxon>Pseudomonadota</taxon>
        <taxon>Alphaproteobacteria</taxon>
        <taxon>Hyphomicrobiales</taxon>
        <taxon>Nitrobacteraceae</taxon>
        <taxon>Rhodopseudomonas</taxon>
    </lineage>
</organism>
<comment type="caution">
    <text evidence="11">The sequence shown here is derived from an EMBL/GenBank/DDBJ whole genome shotgun (WGS) entry which is preliminary data.</text>
</comment>
<dbReference type="GO" id="GO:0019677">
    <property type="term" value="P:NAD+ catabolic process"/>
    <property type="evidence" value="ECO:0007669"/>
    <property type="project" value="TreeGrafter"/>
</dbReference>
<dbReference type="PROSITE" id="PS51462">
    <property type="entry name" value="NUDIX"/>
    <property type="match status" value="1"/>
</dbReference>
<dbReference type="GO" id="GO:0006742">
    <property type="term" value="P:NADP+ catabolic process"/>
    <property type="evidence" value="ECO:0007669"/>
    <property type="project" value="TreeGrafter"/>
</dbReference>
<evidence type="ECO:0000313" key="11">
    <source>
        <dbReference type="EMBL" id="PYF03010.1"/>
    </source>
</evidence>
<evidence type="ECO:0000256" key="7">
    <source>
        <dbReference type="ARBA" id="ARBA00022842"/>
    </source>
</evidence>
<comment type="cofactor">
    <cofactor evidence="2">
        <name>Zn(2+)</name>
        <dbReference type="ChEBI" id="CHEBI:29105"/>
    </cofactor>
</comment>
<evidence type="ECO:0000259" key="10">
    <source>
        <dbReference type="PROSITE" id="PS51462"/>
    </source>
</evidence>
<evidence type="ECO:0000256" key="2">
    <source>
        <dbReference type="ARBA" id="ARBA00001947"/>
    </source>
</evidence>
<name>A0A318TGV1_9BRAD</name>
<dbReference type="EMBL" id="QJTI01000009">
    <property type="protein sequence ID" value="PYF03010.1"/>
    <property type="molecule type" value="Genomic_DNA"/>
</dbReference>
<keyword evidence="6" id="KW-0378">Hydrolase</keyword>
<dbReference type="PROSITE" id="PS00893">
    <property type="entry name" value="NUDIX_BOX"/>
    <property type="match status" value="1"/>
</dbReference>
<proteinExistence type="inferred from homology"/>
<reference evidence="11 12" key="1">
    <citation type="submission" date="2018-06" db="EMBL/GenBank/DDBJ databases">
        <title>Genomic Encyclopedia of Archaeal and Bacterial Type Strains, Phase II (KMG-II): from individual species to whole genera.</title>
        <authorList>
            <person name="Goeker M."/>
        </authorList>
    </citation>
    <scope>NUCLEOTIDE SEQUENCE [LARGE SCALE GENOMIC DNA]</scope>
    <source>
        <strain evidence="11 12">JCM 11668</strain>
    </source>
</reference>
<dbReference type="InterPro" id="IPR000086">
    <property type="entry name" value="NUDIX_hydrolase_dom"/>
</dbReference>
<comment type="cofactor">
    <cofactor evidence="1">
        <name>Mg(2+)</name>
        <dbReference type="ChEBI" id="CHEBI:18420"/>
    </cofactor>
</comment>
<dbReference type="EC" id="3.6.1.22" evidence="4"/>
<dbReference type="InterPro" id="IPR015375">
    <property type="entry name" value="NADH_PPase-like_N"/>
</dbReference>
<dbReference type="NCBIfam" id="NF001299">
    <property type="entry name" value="PRK00241.1"/>
    <property type="match status" value="1"/>
</dbReference>
<dbReference type="Pfam" id="PF09296">
    <property type="entry name" value="NUDIX-like"/>
    <property type="match status" value="1"/>
</dbReference>
<gene>
    <name evidence="11" type="ORF">BJ122_109144</name>
</gene>
<dbReference type="GO" id="GO:0046872">
    <property type="term" value="F:metal ion binding"/>
    <property type="evidence" value="ECO:0007669"/>
    <property type="project" value="UniProtKB-KW"/>
</dbReference>
<dbReference type="FunFam" id="3.90.79.10:FF:000040">
    <property type="entry name" value="Nudix hydrolase 19, chloroplastic"/>
    <property type="match status" value="1"/>
</dbReference>
<keyword evidence="5" id="KW-0479">Metal-binding</keyword>
<evidence type="ECO:0000256" key="1">
    <source>
        <dbReference type="ARBA" id="ARBA00001946"/>
    </source>
</evidence>
<dbReference type="SUPFAM" id="SSF55811">
    <property type="entry name" value="Nudix"/>
    <property type="match status" value="1"/>
</dbReference>
<evidence type="ECO:0000256" key="3">
    <source>
        <dbReference type="ARBA" id="ARBA00009595"/>
    </source>
</evidence>
<dbReference type="Gene3D" id="3.90.79.10">
    <property type="entry name" value="Nucleoside Triphosphate Pyrophosphohydrolase"/>
    <property type="match status" value="1"/>
</dbReference>
<dbReference type="CDD" id="cd03429">
    <property type="entry name" value="NUDIX_NADH_pyrophosphatase_Nudt13"/>
    <property type="match status" value="1"/>
</dbReference>
<dbReference type="Pfam" id="PF00293">
    <property type="entry name" value="NUDIX"/>
    <property type="match status" value="1"/>
</dbReference>
<accession>A0A318TGV1</accession>
<comment type="similarity">
    <text evidence="3">Belongs to the Nudix hydrolase family. NudC subfamily.</text>
</comment>
<dbReference type="RefSeq" id="WP_110780826.1">
    <property type="nucleotide sequence ID" value="NZ_QJTI01000009.1"/>
</dbReference>